<evidence type="ECO:0000259" key="2">
    <source>
        <dbReference type="Pfam" id="PF10882"/>
    </source>
</evidence>
<keyword evidence="1" id="KW-1133">Transmembrane helix</keyword>
<dbReference type="Pfam" id="PF10882">
    <property type="entry name" value="bPH_5"/>
    <property type="match status" value="1"/>
</dbReference>
<dbReference type="InterPro" id="IPR027783">
    <property type="entry name" value="Bacterial_PH-related"/>
</dbReference>
<feature type="transmembrane region" description="Helical" evidence="1">
    <location>
        <begin position="12"/>
        <end position="32"/>
    </location>
</feature>
<dbReference type="EMBL" id="JAESWC010000002">
    <property type="protein sequence ID" value="MBL4935155.1"/>
    <property type="molecule type" value="Genomic_DNA"/>
</dbReference>
<dbReference type="RefSeq" id="WP_202747766.1">
    <property type="nucleotide sequence ID" value="NZ_JAESWC010000002.1"/>
</dbReference>
<name>A0ABS1T774_9CLOT</name>
<feature type="transmembrane region" description="Helical" evidence="1">
    <location>
        <begin position="38"/>
        <end position="58"/>
    </location>
</feature>
<feature type="transmembrane region" description="Helical" evidence="1">
    <location>
        <begin position="239"/>
        <end position="258"/>
    </location>
</feature>
<keyword evidence="4" id="KW-1185">Reference proteome</keyword>
<evidence type="ECO:0000313" key="4">
    <source>
        <dbReference type="Proteomes" id="UP000632377"/>
    </source>
</evidence>
<evidence type="ECO:0000313" key="3">
    <source>
        <dbReference type="EMBL" id="MBL4935155.1"/>
    </source>
</evidence>
<protein>
    <submittedName>
        <fullName evidence="3">PH domain-containing protein</fullName>
    </submittedName>
</protein>
<organism evidence="3 4">
    <name type="scientific">Clostridium rhizosphaerae</name>
    <dbReference type="NCBI Taxonomy" id="2803861"/>
    <lineage>
        <taxon>Bacteria</taxon>
        <taxon>Bacillati</taxon>
        <taxon>Bacillota</taxon>
        <taxon>Clostridia</taxon>
        <taxon>Eubacteriales</taxon>
        <taxon>Clostridiaceae</taxon>
        <taxon>Clostridium</taxon>
    </lineage>
</organism>
<dbReference type="Proteomes" id="UP000632377">
    <property type="component" value="Unassembled WGS sequence"/>
</dbReference>
<feature type="transmembrane region" description="Helical" evidence="1">
    <location>
        <begin position="184"/>
        <end position="208"/>
    </location>
</feature>
<sequence length="293" mass="34140">MVRYKPERGYGFYHILGTMILYNIIIIIALIFVQSYVLISLLKVSLFVFNIYELYYILLIGTLKYDVDDEFIYINSIVKRRKIVFGDIEGYKINRGNINGIKLSGFGTNYFAIGKSVIKKIGTTSMYVTSNKNIFYLKSGDFNYAVSPTEYLKFEELLKNKNINIIDWEHKYAKDNNLHKDKSFMIPFIIVTLIVTVLTLNPFMLYLMNKLPLKMPLNFDSSFLPVEYGTGKQFAFNQMVYGVLNMAIQFCMYYASHFYAKYDKKSSKKFIYASLVIAAAFLIIQIRIIVTFR</sequence>
<evidence type="ECO:0000256" key="1">
    <source>
        <dbReference type="SAM" id="Phobius"/>
    </source>
</evidence>
<proteinExistence type="predicted"/>
<comment type="caution">
    <text evidence="3">The sequence shown here is derived from an EMBL/GenBank/DDBJ whole genome shotgun (WGS) entry which is preliminary data.</text>
</comment>
<reference evidence="3 4" key="1">
    <citation type="submission" date="2021-01" db="EMBL/GenBank/DDBJ databases">
        <title>Genome public.</title>
        <authorList>
            <person name="Liu C."/>
            <person name="Sun Q."/>
        </authorList>
    </citation>
    <scope>NUCLEOTIDE SEQUENCE [LARGE SCALE GENOMIC DNA]</scope>
    <source>
        <strain evidence="3 4">YIM B02515</strain>
    </source>
</reference>
<feature type="domain" description="Bacterial Pleckstrin homology" evidence="2">
    <location>
        <begin position="64"/>
        <end position="161"/>
    </location>
</feature>
<keyword evidence="1" id="KW-0812">Transmembrane</keyword>
<keyword evidence="1" id="KW-0472">Membrane</keyword>
<gene>
    <name evidence="3" type="ORF">JK636_05225</name>
</gene>
<feature type="transmembrane region" description="Helical" evidence="1">
    <location>
        <begin position="270"/>
        <end position="290"/>
    </location>
</feature>
<accession>A0ABS1T774</accession>